<evidence type="ECO:0000313" key="3">
    <source>
        <dbReference type="Proteomes" id="UP000579523"/>
    </source>
</evidence>
<gene>
    <name evidence="2" type="ORF">FHS37_005113</name>
</gene>
<name>A0A7W7V8B0_9ACTN</name>
<dbReference type="Proteomes" id="UP000579523">
    <property type="component" value="Unassembled WGS sequence"/>
</dbReference>
<reference evidence="2 3" key="1">
    <citation type="submission" date="2020-08" db="EMBL/GenBank/DDBJ databases">
        <title>Genomic Encyclopedia of Type Strains, Phase III (KMG-III): the genomes of soil and plant-associated and newly described type strains.</title>
        <authorList>
            <person name="Whitman W."/>
        </authorList>
    </citation>
    <scope>NUCLEOTIDE SEQUENCE [LARGE SCALE GENOMIC DNA]</scope>
    <source>
        <strain evidence="2 3">CECT 3273</strain>
    </source>
</reference>
<comment type="caution">
    <text evidence="2">The sequence shown here is derived from an EMBL/GenBank/DDBJ whole genome shotgun (WGS) entry which is preliminary data.</text>
</comment>
<accession>A0A7W7V8B0</accession>
<keyword evidence="3" id="KW-1185">Reference proteome</keyword>
<evidence type="ECO:0000313" key="2">
    <source>
        <dbReference type="EMBL" id="MBB4901033.1"/>
    </source>
</evidence>
<feature type="region of interest" description="Disordered" evidence="1">
    <location>
        <begin position="1"/>
        <end position="22"/>
    </location>
</feature>
<sequence>MPVSPREAGADVDVSFLGGPGPQRGAGAVAPFGFALDRELRRRVPDEVPLHLTRTP</sequence>
<proteinExistence type="predicted"/>
<evidence type="ECO:0000256" key="1">
    <source>
        <dbReference type="SAM" id="MobiDB-lite"/>
    </source>
</evidence>
<protein>
    <submittedName>
        <fullName evidence="2">Uncharacterized protein</fullName>
    </submittedName>
</protein>
<dbReference type="AlphaFoldDB" id="A0A7W7V8B0"/>
<dbReference type="EMBL" id="JACHJI010000009">
    <property type="protein sequence ID" value="MBB4901033.1"/>
    <property type="molecule type" value="Genomic_DNA"/>
</dbReference>
<organism evidence="2 3">
    <name type="scientific">Streptomyces griseomycini</name>
    <dbReference type="NCBI Taxonomy" id="66895"/>
    <lineage>
        <taxon>Bacteria</taxon>
        <taxon>Bacillati</taxon>
        <taxon>Actinomycetota</taxon>
        <taxon>Actinomycetes</taxon>
        <taxon>Kitasatosporales</taxon>
        <taxon>Streptomycetaceae</taxon>
        <taxon>Streptomyces</taxon>
    </lineage>
</organism>